<dbReference type="Proteomes" id="UP001558713">
    <property type="component" value="Unassembled WGS sequence"/>
</dbReference>
<dbReference type="SUPFAM" id="SSF53098">
    <property type="entry name" value="Ribonuclease H-like"/>
    <property type="match status" value="1"/>
</dbReference>
<dbReference type="InterPro" id="IPR012337">
    <property type="entry name" value="RNaseH-like_sf"/>
</dbReference>
<keyword evidence="3" id="KW-1185">Reference proteome</keyword>
<evidence type="ECO:0000313" key="3">
    <source>
        <dbReference type="Proteomes" id="UP001558713"/>
    </source>
</evidence>
<organism evidence="2 3">
    <name type="scientific">Cardamine amara subsp. amara</name>
    <dbReference type="NCBI Taxonomy" id="228776"/>
    <lineage>
        <taxon>Eukaryota</taxon>
        <taxon>Viridiplantae</taxon>
        <taxon>Streptophyta</taxon>
        <taxon>Embryophyta</taxon>
        <taxon>Tracheophyta</taxon>
        <taxon>Spermatophyta</taxon>
        <taxon>Magnoliopsida</taxon>
        <taxon>eudicotyledons</taxon>
        <taxon>Gunneridae</taxon>
        <taxon>Pentapetalae</taxon>
        <taxon>rosids</taxon>
        <taxon>malvids</taxon>
        <taxon>Brassicales</taxon>
        <taxon>Brassicaceae</taxon>
        <taxon>Cardamineae</taxon>
        <taxon>Cardamine</taxon>
    </lineage>
</organism>
<proteinExistence type="predicted"/>
<dbReference type="PANTHER" id="PTHR42648:SF31">
    <property type="entry name" value="RNA-DIRECTED DNA POLYMERASE"/>
    <property type="match status" value="1"/>
</dbReference>
<evidence type="ECO:0000313" key="2">
    <source>
        <dbReference type="EMBL" id="KAL1204554.1"/>
    </source>
</evidence>
<dbReference type="PANTHER" id="PTHR42648">
    <property type="entry name" value="TRANSPOSASE, PUTATIVE-RELATED"/>
    <property type="match status" value="1"/>
</dbReference>
<feature type="domain" description="Integrase catalytic" evidence="1">
    <location>
        <begin position="1"/>
        <end position="65"/>
    </location>
</feature>
<dbReference type="InterPro" id="IPR039537">
    <property type="entry name" value="Retrotran_Ty1/copia-like"/>
</dbReference>
<sequence length="71" mass="8108">MPQQNGRVERKHRHILNMARALLFQAQLPIRFWGESVLAATYLINQTPSIILGNKMPYELLSGSAPDYDNL</sequence>
<dbReference type="InterPro" id="IPR001584">
    <property type="entry name" value="Integrase_cat-core"/>
</dbReference>
<dbReference type="EMBL" id="JBANAX010000533">
    <property type="protein sequence ID" value="KAL1204554.1"/>
    <property type="molecule type" value="Genomic_DNA"/>
</dbReference>
<name>A0ABD1AKB8_CARAN</name>
<accession>A0ABD1AKB8</accession>
<gene>
    <name evidence="2" type="ORF">V5N11_019945</name>
</gene>
<dbReference type="PROSITE" id="PS50994">
    <property type="entry name" value="INTEGRASE"/>
    <property type="match status" value="1"/>
</dbReference>
<dbReference type="AlphaFoldDB" id="A0ABD1AKB8"/>
<dbReference type="Gene3D" id="3.30.420.10">
    <property type="entry name" value="Ribonuclease H-like superfamily/Ribonuclease H"/>
    <property type="match status" value="1"/>
</dbReference>
<protein>
    <submittedName>
        <fullName evidence="2">Retrovirus-related Pol polyprotein from transposon RE1</fullName>
    </submittedName>
</protein>
<dbReference type="InterPro" id="IPR036397">
    <property type="entry name" value="RNaseH_sf"/>
</dbReference>
<comment type="caution">
    <text evidence="2">The sequence shown here is derived from an EMBL/GenBank/DDBJ whole genome shotgun (WGS) entry which is preliminary data.</text>
</comment>
<evidence type="ECO:0000259" key="1">
    <source>
        <dbReference type="PROSITE" id="PS50994"/>
    </source>
</evidence>
<reference evidence="2 3" key="1">
    <citation type="submission" date="2024-04" db="EMBL/GenBank/DDBJ databases">
        <title>Genome assembly C_amara_ONT_v2.</title>
        <authorList>
            <person name="Yant L."/>
            <person name="Moore C."/>
            <person name="Slenker M."/>
        </authorList>
    </citation>
    <scope>NUCLEOTIDE SEQUENCE [LARGE SCALE GENOMIC DNA]</scope>
    <source>
        <tissue evidence="2">Leaf</tissue>
    </source>
</reference>